<evidence type="ECO:0000313" key="2">
    <source>
        <dbReference type="Proteomes" id="UP000501240"/>
    </source>
</evidence>
<accession>A0A7D3VRV2</accession>
<name>A0A7D3VRV2_ACTVE</name>
<proteinExistence type="predicted"/>
<dbReference type="Proteomes" id="UP000501240">
    <property type="component" value="Chromosome"/>
</dbReference>
<dbReference type="EMBL" id="CP053892">
    <property type="protein sequence ID" value="QKG18676.1"/>
    <property type="molecule type" value="Genomic_DNA"/>
</dbReference>
<keyword evidence="2" id="KW-1185">Reference proteome</keyword>
<dbReference type="AlphaFoldDB" id="A0A7D3VRV2"/>
<reference evidence="1 2" key="1">
    <citation type="submission" date="2020-05" db="EMBL/GenBank/DDBJ databases">
        <title>Actinomadura verrucosospora NRRL-B18236 (PFL_A860) Genome sequencing and assembly.</title>
        <authorList>
            <person name="Samborskyy M."/>
        </authorList>
    </citation>
    <scope>NUCLEOTIDE SEQUENCE [LARGE SCALE GENOMIC DNA]</scope>
    <source>
        <strain evidence="1 2">NRRL:B18236</strain>
    </source>
</reference>
<sequence length="170" mass="19000">MLARLLAHQARKGAHRPEQLEHVLSGRQSGRTRQQIEDQIHGSADHVLVQREPFMQRLIPCREDVADEPLGLLVAVLELLERPGGLREQLAPEMGLDRTGLKIRDAGRAELFRQARDDVRLDEVALLVRRAGATRSPACATVSAFPTRLAPEWFADGRDPATQGEFPIYD</sequence>
<protein>
    <submittedName>
        <fullName evidence="1">Uncharacterized protein</fullName>
    </submittedName>
</protein>
<evidence type="ECO:0000313" key="1">
    <source>
        <dbReference type="EMBL" id="QKG18676.1"/>
    </source>
</evidence>
<organism evidence="1 2">
    <name type="scientific">Actinomadura verrucosospora</name>
    <dbReference type="NCBI Taxonomy" id="46165"/>
    <lineage>
        <taxon>Bacteria</taxon>
        <taxon>Bacillati</taxon>
        <taxon>Actinomycetota</taxon>
        <taxon>Actinomycetes</taxon>
        <taxon>Streptosporangiales</taxon>
        <taxon>Thermomonosporaceae</taxon>
        <taxon>Actinomadura</taxon>
    </lineage>
</organism>
<gene>
    <name evidence="1" type="ORF">ACTIVE_0310</name>
</gene>